<evidence type="ECO:0000313" key="2">
    <source>
        <dbReference type="Proteomes" id="UP001319180"/>
    </source>
</evidence>
<dbReference type="AlphaFoldDB" id="A0AAP2DBJ9"/>
<name>A0AAP2DBJ9_9BACT</name>
<dbReference type="Gene3D" id="2.60.120.200">
    <property type="match status" value="1"/>
</dbReference>
<dbReference type="InterPro" id="IPR050708">
    <property type="entry name" value="T6SS_VgrG/RHS"/>
</dbReference>
<dbReference type="EMBL" id="JAHESC010000034">
    <property type="protein sequence ID" value="MBT1688996.1"/>
    <property type="molecule type" value="Genomic_DNA"/>
</dbReference>
<sequence length="380" mass="41125">MPDGHKTAFTAYSTGASSYDVLIGATRNTPTAIILPMHGAIDEVHIFDKTLSDSEIRLLAAGASTEDIDEVLKPVDRSYRYAYQGQFAELDKETGWSHFELREYDAVIGRWHARDPFGQYWSPYVGMGNNPVSRTDPNGGYSRAGAWWRSGFGLRGEIYQSGMDNGREIWGFNTSSGAHFGDDARSGIRELLTLPENSVPAIGSSGVAFRARSSSLSNLARFPAADQDPINNGTFAFDAGSGAFDNFDNFTYNHETYLTTKGIVKPIFLLSGAARSQRARIFATRSAVVKGVGNTLGVIGTGIAYYNIGTGNGTYLDAADAAMGTAGAITAGLEYLGLATAPAALGQVGALYGWGRLWYDIGTYWGPSKWYGTDNHKWFR</sequence>
<dbReference type="NCBIfam" id="TIGR03696">
    <property type="entry name" value="Rhs_assc_core"/>
    <property type="match status" value="1"/>
</dbReference>
<proteinExistence type="predicted"/>
<dbReference type="InterPro" id="IPR022385">
    <property type="entry name" value="Rhs_assc_core"/>
</dbReference>
<dbReference type="PANTHER" id="PTHR32305:SF15">
    <property type="entry name" value="PROTEIN RHSA-RELATED"/>
    <property type="match status" value="1"/>
</dbReference>
<protein>
    <submittedName>
        <fullName evidence="1">RHS repeat-associated core domain-containing protein</fullName>
    </submittedName>
</protein>
<evidence type="ECO:0000313" key="1">
    <source>
        <dbReference type="EMBL" id="MBT1688996.1"/>
    </source>
</evidence>
<dbReference type="Gene3D" id="2.180.10.10">
    <property type="entry name" value="RHS repeat-associated core"/>
    <property type="match status" value="1"/>
</dbReference>
<keyword evidence="2" id="KW-1185">Reference proteome</keyword>
<reference evidence="1 2" key="1">
    <citation type="submission" date="2021-05" db="EMBL/GenBank/DDBJ databases">
        <title>A Polyphasic approach of four new species of the genus Ohtaekwangia: Ohtaekwangia histidinii sp. nov., Ohtaekwangia cretensis sp. nov., Ohtaekwangia indiensis sp. nov., Ohtaekwangia reichenbachii sp. nov. from diverse environment.</title>
        <authorList>
            <person name="Octaviana S."/>
        </authorList>
    </citation>
    <scope>NUCLEOTIDE SEQUENCE [LARGE SCALE GENOMIC DNA]</scope>
    <source>
        <strain evidence="1 2">PWU37</strain>
    </source>
</reference>
<comment type="caution">
    <text evidence="1">The sequence shown here is derived from an EMBL/GenBank/DDBJ whole genome shotgun (WGS) entry which is preliminary data.</text>
</comment>
<dbReference type="PANTHER" id="PTHR32305">
    <property type="match status" value="1"/>
</dbReference>
<dbReference type="Proteomes" id="UP001319180">
    <property type="component" value="Unassembled WGS sequence"/>
</dbReference>
<accession>A0AAP2DBJ9</accession>
<gene>
    <name evidence="1" type="ORF">KK078_20695</name>
</gene>
<organism evidence="1 2">
    <name type="scientific">Dawidia soli</name>
    <dbReference type="NCBI Taxonomy" id="2782352"/>
    <lineage>
        <taxon>Bacteria</taxon>
        <taxon>Pseudomonadati</taxon>
        <taxon>Bacteroidota</taxon>
        <taxon>Cytophagia</taxon>
        <taxon>Cytophagales</taxon>
        <taxon>Chryseotaleaceae</taxon>
        <taxon>Dawidia</taxon>
    </lineage>
</organism>